<proteinExistence type="predicted"/>
<dbReference type="Proteomes" id="UP001286313">
    <property type="component" value="Unassembled WGS sequence"/>
</dbReference>
<feature type="compositionally biased region" description="Polar residues" evidence="1">
    <location>
        <begin position="629"/>
        <end position="647"/>
    </location>
</feature>
<dbReference type="EMBL" id="JAWQEG010004029">
    <property type="protein sequence ID" value="KAK3863368.1"/>
    <property type="molecule type" value="Genomic_DNA"/>
</dbReference>
<evidence type="ECO:0000313" key="2">
    <source>
        <dbReference type="EMBL" id="KAK3863368.1"/>
    </source>
</evidence>
<gene>
    <name evidence="2" type="ORF">Pcinc_030855</name>
</gene>
<feature type="compositionally biased region" description="Basic and acidic residues" evidence="1">
    <location>
        <begin position="492"/>
        <end position="502"/>
    </location>
</feature>
<reference evidence="2" key="1">
    <citation type="submission" date="2023-10" db="EMBL/GenBank/DDBJ databases">
        <title>Genome assemblies of two species of porcelain crab, Petrolisthes cinctipes and Petrolisthes manimaculis (Anomura: Porcellanidae).</title>
        <authorList>
            <person name="Angst P."/>
        </authorList>
    </citation>
    <scope>NUCLEOTIDE SEQUENCE</scope>
    <source>
        <strain evidence="2">PB745_01</strain>
        <tissue evidence="2">Gill</tissue>
    </source>
</reference>
<feature type="region of interest" description="Disordered" evidence="1">
    <location>
        <begin position="628"/>
        <end position="696"/>
    </location>
</feature>
<feature type="compositionally biased region" description="Basic and acidic residues" evidence="1">
    <location>
        <begin position="469"/>
        <end position="483"/>
    </location>
</feature>
<feature type="region of interest" description="Disordered" evidence="1">
    <location>
        <begin position="469"/>
        <end position="502"/>
    </location>
</feature>
<protein>
    <submittedName>
        <fullName evidence="2">Uncharacterized protein</fullName>
    </submittedName>
</protein>
<evidence type="ECO:0000256" key="1">
    <source>
        <dbReference type="SAM" id="MobiDB-lite"/>
    </source>
</evidence>
<name>A0AAE1EXH9_PETCI</name>
<evidence type="ECO:0000313" key="3">
    <source>
        <dbReference type="Proteomes" id="UP001286313"/>
    </source>
</evidence>
<feature type="compositionally biased region" description="Low complexity" evidence="1">
    <location>
        <begin position="662"/>
        <end position="678"/>
    </location>
</feature>
<organism evidence="2 3">
    <name type="scientific">Petrolisthes cinctipes</name>
    <name type="common">Flat porcelain crab</name>
    <dbReference type="NCBI Taxonomy" id="88211"/>
    <lineage>
        <taxon>Eukaryota</taxon>
        <taxon>Metazoa</taxon>
        <taxon>Ecdysozoa</taxon>
        <taxon>Arthropoda</taxon>
        <taxon>Crustacea</taxon>
        <taxon>Multicrustacea</taxon>
        <taxon>Malacostraca</taxon>
        <taxon>Eumalacostraca</taxon>
        <taxon>Eucarida</taxon>
        <taxon>Decapoda</taxon>
        <taxon>Pleocyemata</taxon>
        <taxon>Anomura</taxon>
        <taxon>Galatheoidea</taxon>
        <taxon>Porcellanidae</taxon>
        <taxon>Petrolisthes</taxon>
    </lineage>
</organism>
<keyword evidence="3" id="KW-1185">Reference proteome</keyword>
<accession>A0AAE1EXH9</accession>
<feature type="compositionally biased region" description="Basic residues" evidence="1">
    <location>
        <begin position="679"/>
        <end position="696"/>
    </location>
</feature>
<comment type="caution">
    <text evidence="2">The sequence shown here is derived from an EMBL/GenBank/DDBJ whole genome shotgun (WGS) entry which is preliminary data.</text>
</comment>
<dbReference type="AlphaFoldDB" id="A0AAE1EXH9"/>
<sequence>MDGDYWAGPVWSSRKFVKQLSSANFCYPDSENVGLGTVALKTPHLSTTTTRDRDYTLTRSKIIEANFPLRKTLPFGYPLLQPIDNKKIRKTNYEDIDSSVGCILHRSDTQIQFTSLHNKSEGFDSSSNTIQSDFITTDAAVSGVIPGMWSDHNVSIMANQWIPDVVGKRCQGISLPKHFQTQEDTVEFAHEQDVWFSPQVTQRLTSPWTGVATYTSQQHVPSAMSFLSLSANGDIFSQDFHLAQGACNPLVVNSPLISIQQGKSILSKWEEEVIKMEMSNLSKKDNLYYDASPFFQQINCKDTPSKTVPISRASRSKSNCNKKNTINDFSENENVKIWDVRKQVQEEIKKTKKRKSKSAENPRRVIFWIDSLLDNYKITDDPPEPPNASHTIPQDPLSQYMPSELVSSVQPKKLKEYNDRLATQILSLWQENMSVSKDDLLNDSYTSSVTYQTFPFNTKNFSFLPSKLQGEDAHQNADTHTQHTDTNTHQNTDSHTHQNADSHIKHAVTNTHAAHSLTNTHAAHSVTNTHAHSLTNTHAHSVTNTHATHSLTNTHAHSITNNTHAHSLTNTHAHTVTNTHSAHSLTNTHAHSLTNNTHAAHSVTNTHNDHKTYPSTSSQYQIPDLNFNDLFQSPFGPSQESRISQKPSRIKTSRTSSLINTRSSQMSSQASQVSSVSSKKLKLSAKRLKKKRMDGF</sequence>